<feature type="compositionally biased region" description="Acidic residues" evidence="23">
    <location>
        <begin position="406"/>
        <end position="415"/>
    </location>
</feature>
<keyword evidence="5" id="KW-0548">Nucleotidyltransferase</keyword>
<dbReference type="GO" id="GO:0046872">
    <property type="term" value="F:metal ion binding"/>
    <property type="evidence" value="ECO:0007669"/>
    <property type="project" value="UniProtKB-KW"/>
</dbReference>
<keyword evidence="17" id="KW-0239">DNA-directed DNA polymerase</keyword>
<comment type="catalytic activity">
    <reaction evidence="22">
        <text>DNA(n) + a 2'-deoxyribonucleoside 5'-triphosphate = DNA(n+1) + diphosphate</text>
        <dbReference type="Rhea" id="RHEA:22508"/>
        <dbReference type="Rhea" id="RHEA-COMP:17339"/>
        <dbReference type="Rhea" id="RHEA-COMP:17340"/>
        <dbReference type="ChEBI" id="CHEBI:33019"/>
        <dbReference type="ChEBI" id="CHEBI:61560"/>
        <dbReference type="ChEBI" id="CHEBI:173112"/>
        <dbReference type="EC" id="2.7.7.7"/>
    </reaction>
</comment>
<dbReference type="InterPro" id="IPR043502">
    <property type="entry name" value="DNA/RNA_pol_sf"/>
</dbReference>
<dbReference type="GO" id="GO:0003964">
    <property type="term" value="F:RNA-directed DNA polymerase activity"/>
    <property type="evidence" value="ECO:0007669"/>
    <property type="project" value="UniProtKB-KW"/>
</dbReference>
<dbReference type="GO" id="GO:0003723">
    <property type="term" value="F:RNA binding"/>
    <property type="evidence" value="ECO:0007669"/>
    <property type="project" value="UniProtKB-KW"/>
</dbReference>
<organism evidence="25 26">
    <name type="scientific">Austropuccinia psidii MF-1</name>
    <dbReference type="NCBI Taxonomy" id="1389203"/>
    <lineage>
        <taxon>Eukaryota</taxon>
        <taxon>Fungi</taxon>
        <taxon>Dikarya</taxon>
        <taxon>Basidiomycota</taxon>
        <taxon>Pucciniomycotina</taxon>
        <taxon>Pucciniomycetes</taxon>
        <taxon>Pucciniales</taxon>
        <taxon>Sphaerophragmiaceae</taxon>
        <taxon>Austropuccinia</taxon>
    </lineage>
</organism>
<dbReference type="GO" id="GO:0005524">
    <property type="term" value="F:ATP binding"/>
    <property type="evidence" value="ECO:0007669"/>
    <property type="project" value="UniProtKB-KW"/>
</dbReference>
<dbReference type="PROSITE" id="PS50994">
    <property type="entry name" value="INTEGRASE"/>
    <property type="match status" value="1"/>
</dbReference>
<keyword evidence="3" id="KW-1188">Viral release from host cell</keyword>
<evidence type="ECO:0000256" key="7">
    <source>
        <dbReference type="ARBA" id="ARBA00022723"/>
    </source>
</evidence>
<keyword evidence="18" id="KW-0917">Virion maturation</keyword>
<keyword evidence="10" id="KW-0255">Endonuclease</keyword>
<evidence type="ECO:0000256" key="11">
    <source>
        <dbReference type="ARBA" id="ARBA00022801"/>
    </source>
</evidence>
<evidence type="ECO:0000256" key="13">
    <source>
        <dbReference type="ARBA" id="ARBA00022842"/>
    </source>
</evidence>
<evidence type="ECO:0000256" key="18">
    <source>
        <dbReference type="ARBA" id="ARBA00023113"/>
    </source>
</evidence>
<dbReference type="EMBL" id="AVOT02016957">
    <property type="protein sequence ID" value="MBW0502682.1"/>
    <property type="molecule type" value="Genomic_DNA"/>
</dbReference>
<protein>
    <recommendedName>
        <fullName evidence="24">Integrase catalytic domain-containing protein</fullName>
    </recommendedName>
</protein>
<evidence type="ECO:0000256" key="14">
    <source>
        <dbReference type="ARBA" id="ARBA00022884"/>
    </source>
</evidence>
<evidence type="ECO:0000256" key="21">
    <source>
        <dbReference type="ARBA" id="ARBA00048173"/>
    </source>
</evidence>
<dbReference type="GO" id="GO:0003887">
    <property type="term" value="F:DNA-directed DNA polymerase activity"/>
    <property type="evidence" value="ECO:0007669"/>
    <property type="project" value="UniProtKB-KW"/>
</dbReference>
<evidence type="ECO:0000256" key="20">
    <source>
        <dbReference type="ARBA" id="ARBA00023268"/>
    </source>
</evidence>
<dbReference type="GO" id="GO:0006508">
    <property type="term" value="P:proteolysis"/>
    <property type="evidence" value="ECO:0007669"/>
    <property type="project" value="UniProtKB-KW"/>
</dbReference>
<evidence type="ECO:0000256" key="9">
    <source>
        <dbReference type="ARBA" id="ARBA00022750"/>
    </source>
</evidence>
<dbReference type="SUPFAM" id="SSF56672">
    <property type="entry name" value="DNA/RNA polymerases"/>
    <property type="match status" value="1"/>
</dbReference>
<dbReference type="AlphaFoldDB" id="A0A9Q3DMS2"/>
<reference evidence="25" key="1">
    <citation type="submission" date="2021-03" db="EMBL/GenBank/DDBJ databases">
        <title>Draft genome sequence of rust myrtle Austropuccinia psidii MF-1, a brazilian biotype.</title>
        <authorList>
            <person name="Quecine M.C."/>
            <person name="Pachon D.M.R."/>
            <person name="Bonatelli M.L."/>
            <person name="Correr F.H."/>
            <person name="Franceschini L.M."/>
            <person name="Leite T.F."/>
            <person name="Margarido G.R.A."/>
            <person name="Almeida C.A."/>
            <person name="Ferrarezi J.A."/>
            <person name="Labate C.A."/>
        </authorList>
    </citation>
    <scope>NUCLEOTIDE SEQUENCE</scope>
    <source>
        <strain evidence="25">MF-1</strain>
    </source>
</reference>
<evidence type="ECO:0000256" key="15">
    <source>
        <dbReference type="ARBA" id="ARBA00022908"/>
    </source>
</evidence>
<keyword evidence="11" id="KW-0378">Hydrolase</keyword>
<keyword evidence="4" id="KW-0645">Protease</keyword>
<comment type="caution">
    <text evidence="25">The sequence shown here is derived from an EMBL/GenBank/DDBJ whole genome shotgun (WGS) entry which is preliminary data.</text>
</comment>
<evidence type="ECO:0000256" key="6">
    <source>
        <dbReference type="ARBA" id="ARBA00022722"/>
    </source>
</evidence>
<evidence type="ECO:0000256" key="4">
    <source>
        <dbReference type="ARBA" id="ARBA00022670"/>
    </source>
</evidence>
<dbReference type="InterPro" id="IPR054722">
    <property type="entry name" value="PolX-like_BBD"/>
</dbReference>
<comment type="catalytic activity">
    <reaction evidence="21">
        <text>DNA(n) + a 2'-deoxyribonucleoside 5'-triphosphate = DNA(n+1) + diphosphate</text>
        <dbReference type="Rhea" id="RHEA:22508"/>
        <dbReference type="Rhea" id="RHEA-COMP:17339"/>
        <dbReference type="Rhea" id="RHEA-COMP:17340"/>
        <dbReference type="ChEBI" id="CHEBI:33019"/>
        <dbReference type="ChEBI" id="CHEBI:61560"/>
        <dbReference type="ChEBI" id="CHEBI:173112"/>
        <dbReference type="EC" id="2.7.7.49"/>
    </reaction>
</comment>
<dbReference type="GO" id="GO:0015074">
    <property type="term" value="P:DNA integration"/>
    <property type="evidence" value="ECO:0007669"/>
    <property type="project" value="UniProtKB-KW"/>
</dbReference>
<accession>A0A9Q3DMS2</accession>
<dbReference type="Proteomes" id="UP000765509">
    <property type="component" value="Unassembled WGS sequence"/>
</dbReference>
<keyword evidence="17" id="KW-0808">Transferase</keyword>
<keyword evidence="19" id="KW-0233">DNA recombination</keyword>
<evidence type="ECO:0000259" key="24">
    <source>
        <dbReference type="PROSITE" id="PS50994"/>
    </source>
</evidence>
<dbReference type="GO" id="GO:0006310">
    <property type="term" value="P:DNA recombination"/>
    <property type="evidence" value="ECO:0007669"/>
    <property type="project" value="UniProtKB-KW"/>
</dbReference>
<keyword evidence="20" id="KW-0511">Multifunctional enzyme</keyword>
<feature type="region of interest" description="Disordered" evidence="23">
    <location>
        <begin position="386"/>
        <end position="422"/>
    </location>
</feature>
<proteinExistence type="predicted"/>
<evidence type="ECO:0000256" key="23">
    <source>
        <dbReference type="SAM" id="MobiDB-lite"/>
    </source>
</evidence>
<evidence type="ECO:0000256" key="3">
    <source>
        <dbReference type="ARBA" id="ARBA00022612"/>
    </source>
</evidence>
<dbReference type="InterPro" id="IPR057670">
    <property type="entry name" value="SH3_retrovirus"/>
</dbReference>
<keyword evidence="8" id="KW-0547">Nucleotide-binding</keyword>
<dbReference type="InterPro" id="IPR013103">
    <property type="entry name" value="RVT_2"/>
</dbReference>
<sequence length="658" mass="75171">MFNEKCFFSSISACSTKISTRCNSSLLKAEAIRTAKIINRQGKTWNLHNSLYVPALTSNLLSLTHLASSETRIYKVYLYREIKPSFICSITHSVLETKIRLLKDLCYHTKHCSQPWHDQLGHMNNARITKLFNSQKGKKTCDICLKGKITTLPSSSKFVPATSILENIHLDLCGPISTPTVSGYQYFMIIIEQFSKFISVKLLKHKNKTLTHFKEFKNAAKNFHSKKIKRIITDGGGEFKNNSFEQSFSKSGIKHCLSPAYTPQHNAMAAFLCNLILKKDNNTRPFKNWYHQKPPLKHLKPFGCKAQIRIPPQLCTQKFAPVSWEGVLLGYERNGSSYRILRSWEQAVVISRHVVFDEKTFPSNSSQNTISTSPDLRSLFLYSNRNPRESTDTTLPKPISEKLELPTEEEEEQESLSEAAEFQPSRIKVIGQRHPTLISSDINPANILSSHRRPRTNLTQTMVDEVPNSYNKALSRLKKEKWDKAIQTKLRNMEKLKIKKDGTGNPVEYKARLCAQGFQQIPGIDCQHTFSPAGRLSSLQTLISFSDSNHSQFHQIDIKSAFLNSPLEDDVEIEVPQGLTLNKKSRVLQLNRALYGLRQSPLAWHNHLSKWLIGINFTQSISDPCVFWKQAPEPIWIYIHADNLALFNPNLNRFQKLI</sequence>
<dbReference type="InterPro" id="IPR039537">
    <property type="entry name" value="Retrotran_Ty1/copia-like"/>
</dbReference>
<keyword evidence="15" id="KW-0229">DNA integration</keyword>
<evidence type="ECO:0000256" key="19">
    <source>
        <dbReference type="ARBA" id="ARBA00023172"/>
    </source>
</evidence>
<dbReference type="Gene3D" id="3.30.420.10">
    <property type="entry name" value="Ribonuclease H-like superfamily/Ribonuclease H"/>
    <property type="match status" value="1"/>
</dbReference>
<dbReference type="Pfam" id="PF00665">
    <property type="entry name" value="rve"/>
    <property type="match status" value="1"/>
</dbReference>
<feature type="domain" description="Integrase catalytic" evidence="24">
    <location>
        <begin position="156"/>
        <end position="276"/>
    </location>
</feature>
<dbReference type="Pfam" id="PF07727">
    <property type="entry name" value="RVT_2"/>
    <property type="match status" value="1"/>
</dbReference>
<evidence type="ECO:0000256" key="22">
    <source>
        <dbReference type="ARBA" id="ARBA00049244"/>
    </source>
</evidence>
<evidence type="ECO:0000313" key="26">
    <source>
        <dbReference type="Proteomes" id="UP000765509"/>
    </source>
</evidence>
<evidence type="ECO:0000256" key="8">
    <source>
        <dbReference type="ARBA" id="ARBA00022741"/>
    </source>
</evidence>
<gene>
    <name evidence="25" type="ORF">O181_042397</name>
</gene>
<evidence type="ECO:0000256" key="2">
    <source>
        <dbReference type="ARBA" id="ARBA00022578"/>
    </source>
</evidence>
<dbReference type="Pfam" id="PF25597">
    <property type="entry name" value="SH3_retrovirus"/>
    <property type="match status" value="1"/>
</dbReference>
<keyword evidence="7" id="KW-0479">Metal-binding</keyword>
<keyword evidence="12" id="KW-0067">ATP-binding</keyword>
<keyword evidence="13" id="KW-0460">Magnesium</keyword>
<evidence type="ECO:0000256" key="1">
    <source>
        <dbReference type="ARBA" id="ARBA00002180"/>
    </source>
</evidence>
<keyword evidence="2" id="KW-0815">Transposition</keyword>
<keyword evidence="16" id="KW-0695">RNA-directed DNA polymerase</keyword>
<dbReference type="SUPFAM" id="SSF53098">
    <property type="entry name" value="Ribonuclease H-like"/>
    <property type="match status" value="1"/>
</dbReference>
<evidence type="ECO:0000256" key="17">
    <source>
        <dbReference type="ARBA" id="ARBA00022932"/>
    </source>
</evidence>
<keyword evidence="26" id="KW-1185">Reference proteome</keyword>
<keyword evidence="14" id="KW-0694">RNA-binding</keyword>
<evidence type="ECO:0000256" key="12">
    <source>
        <dbReference type="ARBA" id="ARBA00022840"/>
    </source>
</evidence>
<keyword evidence="9" id="KW-0064">Aspartyl protease</keyword>
<evidence type="ECO:0000256" key="16">
    <source>
        <dbReference type="ARBA" id="ARBA00022918"/>
    </source>
</evidence>
<evidence type="ECO:0000256" key="10">
    <source>
        <dbReference type="ARBA" id="ARBA00022759"/>
    </source>
</evidence>
<evidence type="ECO:0000256" key="5">
    <source>
        <dbReference type="ARBA" id="ARBA00022695"/>
    </source>
</evidence>
<keyword evidence="6" id="KW-0540">Nuclease</keyword>
<dbReference type="PANTHER" id="PTHR42648:SF11">
    <property type="entry name" value="TRANSPOSON TY4-P GAG-POL POLYPROTEIN"/>
    <property type="match status" value="1"/>
</dbReference>
<dbReference type="InterPro" id="IPR036397">
    <property type="entry name" value="RNaseH_sf"/>
</dbReference>
<dbReference type="GO" id="GO:0005634">
    <property type="term" value="C:nucleus"/>
    <property type="evidence" value="ECO:0007669"/>
    <property type="project" value="UniProtKB-ARBA"/>
</dbReference>
<comment type="function">
    <text evidence="1">The aspartyl protease (PR) mediates the proteolytic cleavages of the Gag and Gag-Pol polyproteins after assembly of the VLP.</text>
</comment>
<dbReference type="GO" id="GO:0032196">
    <property type="term" value="P:transposition"/>
    <property type="evidence" value="ECO:0007669"/>
    <property type="project" value="UniProtKB-KW"/>
</dbReference>
<name>A0A9Q3DMS2_9BASI</name>
<dbReference type="GO" id="GO:0004519">
    <property type="term" value="F:endonuclease activity"/>
    <property type="evidence" value="ECO:0007669"/>
    <property type="project" value="UniProtKB-KW"/>
</dbReference>
<dbReference type="InterPro" id="IPR012337">
    <property type="entry name" value="RNaseH-like_sf"/>
</dbReference>
<dbReference type="PANTHER" id="PTHR42648">
    <property type="entry name" value="TRANSPOSASE, PUTATIVE-RELATED"/>
    <property type="match status" value="1"/>
</dbReference>
<evidence type="ECO:0000313" key="25">
    <source>
        <dbReference type="EMBL" id="MBW0502682.1"/>
    </source>
</evidence>
<dbReference type="Pfam" id="PF22936">
    <property type="entry name" value="Pol_BBD"/>
    <property type="match status" value="1"/>
</dbReference>
<dbReference type="GO" id="GO:0004190">
    <property type="term" value="F:aspartic-type endopeptidase activity"/>
    <property type="evidence" value="ECO:0007669"/>
    <property type="project" value="UniProtKB-KW"/>
</dbReference>
<dbReference type="InterPro" id="IPR001584">
    <property type="entry name" value="Integrase_cat-core"/>
</dbReference>